<sequence>MDDKGEPTITQYTTEGRMFTLQEVRQTMFNKQEDFLRIKSDEYYETIGEQELSDEFDRLLENYDPKSPNEAVRLKKYQRVRTLVCWHDSSSVSSASHFLVTFNTLYDPAIFLTDEEYFKGQVITCDTRLFVDAIKQTKH</sequence>
<dbReference type="Proteomes" id="UP000594262">
    <property type="component" value="Unplaced"/>
</dbReference>
<reference evidence="1" key="1">
    <citation type="submission" date="2021-01" db="UniProtKB">
        <authorList>
            <consortium name="EnsemblMetazoa"/>
        </authorList>
    </citation>
    <scope>IDENTIFICATION</scope>
</reference>
<name>A0A7M5WXV9_9CNID</name>
<organism evidence="1 2">
    <name type="scientific">Clytia hemisphaerica</name>
    <dbReference type="NCBI Taxonomy" id="252671"/>
    <lineage>
        <taxon>Eukaryota</taxon>
        <taxon>Metazoa</taxon>
        <taxon>Cnidaria</taxon>
        <taxon>Hydrozoa</taxon>
        <taxon>Hydroidolina</taxon>
        <taxon>Leptothecata</taxon>
        <taxon>Obeliida</taxon>
        <taxon>Clytiidae</taxon>
        <taxon>Clytia</taxon>
    </lineage>
</organism>
<evidence type="ECO:0000313" key="2">
    <source>
        <dbReference type="Proteomes" id="UP000594262"/>
    </source>
</evidence>
<proteinExistence type="predicted"/>
<accession>A0A7M5WXV9</accession>
<dbReference type="EnsemblMetazoa" id="CLYHEMT014506.1">
    <property type="protein sequence ID" value="CLYHEMP014506.1"/>
    <property type="gene ID" value="CLYHEMG014506"/>
</dbReference>
<keyword evidence="2" id="KW-1185">Reference proteome</keyword>
<dbReference type="AlphaFoldDB" id="A0A7M5WXV9"/>
<protein>
    <submittedName>
        <fullName evidence="1">Uncharacterized protein</fullName>
    </submittedName>
</protein>
<dbReference type="OrthoDB" id="5980153at2759"/>
<evidence type="ECO:0000313" key="1">
    <source>
        <dbReference type="EnsemblMetazoa" id="CLYHEMP014506.1"/>
    </source>
</evidence>